<dbReference type="InterPro" id="IPR006094">
    <property type="entry name" value="Oxid_FAD_bind_N"/>
</dbReference>
<proteinExistence type="inferred from homology"/>
<evidence type="ECO:0000313" key="4">
    <source>
        <dbReference type="EMBL" id="QHD43133.1"/>
    </source>
</evidence>
<dbReference type="EMBL" id="MN367318">
    <property type="protein sequence ID" value="QHD43133.1"/>
    <property type="molecule type" value="Genomic_DNA"/>
</dbReference>
<dbReference type="AlphaFoldDB" id="A0A6B9NZZ1"/>
<dbReference type="GO" id="GO:0016491">
    <property type="term" value="F:oxidoreductase activity"/>
    <property type="evidence" value="ECO:0007669"/>
    <property type="project" value="UniProtKB-KW"/>
</dbReference>
<gene>
    <name evidence="4" type="primary">PN-16</name>
</gene>
<dbReference type="Pfam" id="PF08031">
    <property type="entry name" value="BBE"/>
    <property type="match status" value="1"/>
</dbReference>
<accession>A0A6B9NZZ1</accession>
<dbReference type="InterPro" id="IPR016166">
    <property type="entry name" value="FAD-bd_PCMH"/>
</dbReference>
<evidence type="ECO:0000259" key="3">
    <source>
        <dbReference type="PROSITE" id="PS51387"/>
    </source>
</evidence>
<dbReference type="InterPro" id="IPR050432">
    <property type="entry name" value="FAD-linked_Oxidoreductases_BP"/>
</dbReference>
<evidence type="ECO:0000256" key="2">
    <source>
        <dbReference type="ARBA" id="ARBA00023002"/>
    </source>
</evidence>
<feature type="domain" description="FAD-binding PCMH-type" evidence="3">
    <location>
        <begin position="161"/>
        <end position="345"/>
    </location>
</feature>
<dbReference type="Pfam" id="PF01565">
    <property type="entry name" value="FAD_binding_4"/>
    <property type="match status" value="1"/>
</dbReference>
<sequence>MEDTAHDRELAIRSGWDSVVDIAESRHGSCVSRFWSCFARPQKLAAVIGLCLLLCGSPPAAQGLPTAADWQTLSSELSGRLHRGVPLARPCFSTYNGQPVAADEEECATIRHRYLDAEFRANQYAGFHFAQGDSCISNTTNQCQLDPEDLGASPGSGLPCNQGQVSPWYVDIRSARDVQSAFYFARRTGTPISIKASGHDYLNRNTLPGSLALWTRNLRDMTYHATFRPAGCSDAEPVQAITFGSGVNSNEAQAFAGRNNVTLVGPSSPTIAIVGGWTLLGGHSVLSPTLGLGVDRVLQIEIVTPDGELRICNRELHPDLFWALRGAGAGTYGLVLSMTVRVEPVTPVTLALLSFTPTAENQASFLDLLINSTPAWSAEGWGGPMTSSSLALVSLEQDEAAATQSMQAAVDYVRGQNGTVTIQQFPTFSEFYSRYIAVSEGGVGLGALPTLRVLPKRLHDQPQGRAQLLDFLSRRARNNQTPYLFMTPPARYSNHNNNGDSTSMHPAWRNSYWLAGFQSSYAWNASLAERREAAREDQTSARDLTALAPAPDGAAYPNEASPWHRDWRREFWGDENYVRLEAVKARYDPAGLLRCWHCVGFDDAWVHADPAFECMGAFDGLV</sequence>
<comment type="similarity">
    <text evidence="1">Belongs to the oxygen-dependent FAD-linked oxidoreductase family.</text>
</comment>
<dbReference type="Gene3D" id="3.30.465.10">
    <property type="match status" value="2"/>
</dbReference>
<dbReference type="PANTHER" id="PTHR13878">
    <property type="entry name" value="GULONOLACTONE OXIDASE"/>
    <property type="match status" value="1"/>
</dbReference>
<dbReference type="SUPFAM" id="SSF56176">
    <property type="entry name" value="FAD-binding/transporter-associated domain-like"/>
    <property type="match status" value="1"/>
</dbReference>
<dbReference type="GO" id="GO:0071949">
    <property type="term" value="F:FAD binding"/>
    <property type="evidence" value="ECO:0007669"/>
    <property type="project" value="InterPro"/>
</dbReference>
<name>A0A6B9NZZ1_CHAGS</name>
<reference evidence="4" key="1">
    <citation type="journal article" date="2020" name="Appl. Microbiol. Biotechnol.">
        <title>Chaetoglobosins and azaphilones from Chaetomium globosum associated with Apostichopus japonicus.</title>
        <authorList>
            <person name="Qi J."/>
            <person name="Jiang L."/>
            <person name="Zhao P."/>
            <person name="Chen H."/>
            <person name="Jia X."/>
            <person name="Zhao L."/>
            <person name="Dai H."/>
            <person name="Hu J."/>
            <person name="Liu C."/>
            <person name="Shim S.H."/>
            <person name="Xia X."/>
            <person name="Zhang L."/>
        </authorList>
    </citation>
    <scope>NUCLEOTIDE SEQUENCE</scope>
    <source>
        <strain evidence="4">E-C-2</strain>
    </source>
</reference>
<dbReference type="PANTHER" id="PTHR13878:SF91">
    <property type="entry name" value="FAD BINDING DOMAIN PROTEIN (AFU_ORTHOLOGUE AFUA_6G12070)-RELATED"/>
    <property type="match status" value="1"/>
</dbReference>
<dbReference type="InterPro" id="IPR036318">
    <property type="entry name" value="FAD-bd_PCMH-like_sf"/>
</dbReference>
<dbReference type="InterPro" id="IPR016169">
    <property type="entry name" value="FAD-bd_PCMH_sub2"/>
</dbReference>
<dbReference type="InterPro" id="IPR012951">
    <property type="entry name" value="BBE"/>
</dbReference>
<dbReference type="PROSITE" id="PS51387">
    <property type="entry name" value="FAD_PCMH"/>
    <property type="match status" value="1"/>
</dbReference>
<dbReference type="VEuPathDB" id="FungiDB:CHGG_01242"/>
<keyword evidence="2" id="KW-0560">Oxidoreductase</keyword>
<organism evidence="4">
    <name type="scientific">Chaetomium globosum</name>
    <name type="common">Soil fungus</name>
    <dbReference type="NCBI Taxonomy" id="38033"/>
    <lineage>
        <taxon>Eukaryota</taxon>
        <taxon>Fungi</taxon>
        <taxon>Dikarya</taxon>
        <taxon>Ascomycota</taxon>
        <taxon>Pezizomycotina</taxon>
        <taxon>Sordariomycetes</taxon>
        <taxon>Sordariomycetidae</taxon>
        <taxon>Sordariales</taxon>
        <taxon>Chaetomiaceae</taxon>
        <taxon>Chaetomium</taxon>
    </lineage>
</organism>
<protein>
    <submittedName>
        <fullName evidence="4">FAD-linked oxidoreductase</fullName>
    </submittedName>
</protein>
<evidence type="ECO:0000256" key="1">
    <source>
        <dbReference type="ARBA" id="ARBA00005466"/>
    </source>
</evidence>